<dbReference type="AlphaFoldDB" id="X0VRJ4"/>
<organism evidence="2">
    <name type="scientific">marine sediment metagenome</name>
    <dbReference type="NCBI Taxonomy" id="412755"/>
    <lineage>
        <taxon>unclassified sequences</taxon>
        <taxon>metagenomes</taxon>
        <taxon>ecological metagenomes</taxon>
    </lineage>
</organism>
<feature type="non-terminal residue" evidence="2">
    <location>
        <position position="1"/>
    </location>
</feature>
<accession>X0VRJ4</accession>
<proteinExistence type="predicted"/>
<reference evidence="2" key="1">
    <citation type="journal article" date="2014" name="Front. Microbiol.">
        <title>High frequency of phylogenetically diverse reductive dehalogenase-homologous genes in deep subseafloor sedimentary metagenomes.</title>
        <authorList>
            <person name="Kawai M."/>
            <person name="Futagami T."/>
            <person name="Toyoda A."/>
            <person name="Takaki Y."/>
            <person name="Nishi S."/>
            <person name="Hori S."/>
            <person name="Arai W."/>
            <person name="Tsubouchi T."/>
            <person name="Morono Y."/>
            <person name="Uchiyama I."/>
            <person name="Ito T."/>
            <person name="Fujiyama A."/>
            <person name="Inagaki F."/>
            <person name="Takami H."/>
        </authorList>
    </citation>
    <scope>NUCLEOTIDE SEQUENCE</scope>
    <source>
        <strain evidence="2">Expedition CK06-06</strain>
    </source>
</reference>
<feature type="domain" description="Wzt C-terminal" evidence="1">
    <location>
        <begin position="103"/>
        <end position="222"/>
    </location>
</feature>
<dbReference type="InterPro" id="IPR027417">
    <property type="entry name" value="P-loop_NTPase"/>
</dbReference>
<comment type="caution">
    <text evidence="2">The sequence shown here is derived from an EMBL/GenBank/DDBJ whole genome shotgun (WGS) entry which is preliminary data.</text>
</comment>
<gene>
    <name evidence="2" type="ORF">S01H1_53044</name>
</gene>
<dbReference type="InterPro" id="IPR050683">
    <property type="entry name" value="Bact_Polysacc_Export_ATP-bd"/>
</dbReference>
<dbReference type="SUPFAM" id="SSF52540">
    <property type="entry name" value="P-loop containing nucleoside triphosphate hydrolases"/>
    <property type="match status" value="1"/>
</dbReference>
<name>X0VRJ4_9ZZZZ</name>
<evidence type="ECO:0000313" key="2">
    <source>
        <dbReference type="EMBL" id="GAG21014.1"/>
    </source>
</evidence>
<sequence>AAHLEPEILLVDEVLAVGDAAFQKKCLGKMGDVATEGRTVLFVSHNMAAINQLCPRTLWLEAGHLQMDGDPEQVISSYLTSSSQEAEGQRLWTEGIANPKVNEFKIQAVRIRNEHGEVTTKLNTRESFWVEINYHVLEPLPFCHVGLIVSTAQGVIVFDGYDADNQLYAGSRDPGSYTSRCKIPGHLLNSGRYLLSINAGMARVKNLVFLENVLILDIEHISDYGSHKFSTQKRKGVIHPKLQWERKKETFTNFSTCAI</sequence>
<dbReference type="InterPro" id="IPR029439">
    <property type="entry name" value="Wzt_C"/>
</dbReference>
<dbReference type="EMBL" id="BARS01034330">
    <property type="protein sequence ID" value="GAG21014.1"/>
    <property type="molecule type" value="Genomic_DNA"/>
</dbReference>
<dbReference type="Pfam" id="PF14524">
    <property type="entry name" value="Wzt_C"/>
    <property type="match status" value="1"/>
</dbReference>
<dbReference type="PANTHER" id="PTHR46743:SF2">
    <property type="entry name" value="TEICHOIC ACIDS EXPORT ATP-BINDING PROTEIN TAGH"/>
    <property type="match status" value="1"/>
</dbReference>
<dbReference type="Gene3D" id="3.40.50.300">
    <property type="entry name" value="P-loop containing nucleotide triphosphate hydrolases"/>
    <property type="match status" value="1"/>
</dbReference>
<dbReference type="Gene3D" id="2.70.50.60">
    <property type="entry name" value="abc- transporter (atp binding component) like domain"/>
    <property type="match status" value="1"/>
</dbReference>
<dbReference type="PANTHER" id="PTHR46743">
    <property type="entry name" value="TEICHOIC ACIDS EXPORT ATP-BINDING PROTEIN TAGH"/>
    <property type="match status" value="1"/>
</dbReference>
<feature type="non-terminal residue" evidence="2">
    <location>
        <position position="259"/>
    </location>
</feature>
<evidence type="ECO:0000259" key="1">
    <source>
        <dbReference type="Pfam" id="PF14524"/>
    </source>
</evidence>
<dbReference type="CDD" id="cd10147">
    <property type="entry name" value="Wzt_C-like"/>
    <property type="match status" value="1"/>
</dbReference>
<protein>
    <recommendedName>
        <fullName evidence="1">Wzt C-terminal domain-containing protein</fullName>
    </recommendedName>
</protein>